<organism evidence="1 2">
    <name type="scientific">Rangifer tarandus platyrhynchus</name>
    <name type="common">Svalbard reindeer</name>
    <dbReference type="NCBI Taxonomy" id="3082113"/>
    <lineage>
        <taxon>Eukaryota</taxon>
        <taxon>Metazoa</taxon>
        <taxon>Chordata</taxon>
        <taxon>Craniata</taxon>
        <taxon>Vertebrata</taxon>
        <taxon>Euteleostomi</taxon>
        <taxon>Mammalia</taxon>
        <taxon>Eutheria</taxon>
        <taxon>Laurasiatheria</taxon>
        <taxon>Artiodactyla</taxon>
        <taxon>Ruminantia</taxon>
        <taxon>Pecora</taxon>
        <taxon>Cervidae</taxon>
        <taxon>Odocoileinae</taxon>
        <taxon>Rangifer</taxon>
    </lineage>
</organism>
<dbReference type="Proteomes" id="UP001162501">
    <property type="component" value="Chromosome 21"/>
</dbReference>
<reference evidence="1" key="1">
    <citation type="submission" date="2023-05" db="EMBL/GenBank/DDBJ databases">
        <authorList>
            <consortium name="ELIXIR-Norway"/>
        </authorList>
    </citation>
    <scope>NUCLEOTIDE SEQUENCE</scope>
</reference>
<name>A0ACB0EJ38_RANTA</name>
<evidence type="ECO:0000313" key="2">
    <source>
        <dbReference type="Proteomes" id="UP001162501"/>
    </source>
</evidence>
<evidence type="ECO:0000313" key="1">
    <source>
        <dbReference type="EMBL" id="CAI9700389.1"/>
    </source>
</evidence>
<dbReference type="EMBL" id="OX596105">
    <property type="protein sequence ID" value="CAI9700389.1"/>
    <property type="molecule type" value="Genomic_DNA"/>
</dbReference>
<gene>
    <name evidence="1" type="ORF">MRATA1EN3_LOCUS11602</name>
</gene>
<proteinExistence type="predicted"/>
<sequence>MRRAAVRAAGADEQVTLTHPASQYRFGPELFIHKSSISPRDCHTGALTLAFRSPQGVMFFYPMTQRRQLALPIFQITFQPIRAWGGTESPALVCKAFRCAHVHFVTAAGGAADGGGTGGQLGTPPARVVAGERKFKQEWAGGAAPREACALQVAQGGSEVPGLGSQDARAGVWITTPEHSQRRQGREAERRERRHM</sequence>
<protein>
    <submittedName>
        <fullName evidence="1">Uncharacterized protein</fullName>
    </submittedName>
</protein>
<accession>A0ACB0EJ38</accession>